<keyword evidence="3" id="KW-1185">Reference proteome</keyword>
<gene>
    <name evidence="2" type="primary">crtN</name>
    <name evidence="2" type="ORF">E5S67_05539</name>
</gene>
<dbReference type="PANTHER" id="PTHR42923">
    <property type="entry name" value="PROTOPORPHYRINOGEN OXIDASE"/>
    <property type="match status" value="1"/>
</dbReference>
<proteinExistence type="predicted"/>
<dbReference type="EMBL" id="SRRZ01000150">
    <property type="protein sequence ID" value="NQE37758.1"/>
    <property type="molecule type" value="Genomic_DNA"/>
</dbReference>
<dbReference type="GO" id="GO:0102223">
    <property type="term" value="F:4,4'-diapophytoene desaturase (4,4'-diaponeurosporene-forming)"/>
    <property type="evidence" value="ECO:0007669"/>
    <property type="project" value="UniProtKB-EC"/>
</dbReference>
<feature type="domain" description="Amine oxidase" evidence="1">
    <location>
        <begin position="11"/>
        <end position="275"/>
    </location>
</feature>
<dbReference type="Gene3D" id="3.50.50.60">
    <property type="entry name" value="FAD/NAD(P)-binding domain"/>
    <property type="match status" value="2"/>
</dbReference>
<reference evidence="2 3" key="1">
    <citation type="journal article" date="2020" name="Sci. Rep.">
        <title>A novel cyanobacterial geosmin producer, revising GeoA distribution and dispersion patterns in Bacteria.</title>
        <authorList>
            <person name="Churro C."/>
            <person name="Semedo-Aguiar A.P."/>
            <person name="Silva A.D."/>
            <person name="Pereira-Leal J.B."/>
            <person name="Leite R.B."/>
        </authorList>
    </citation>
    <scope>NUCLEOTIDE SEQUENCE [LARGE SCALE GENOMIC DNA]</scope>
    <source>
        <strain evidence="2 3">IPMA8</strain>
    </source>
</reference>
<sequence length="404" mass="45928">MKIAIVGGGASGMAAAYWLDKQGHHVTVLERQPILGGHIRTLNKNVAPNQSECNEILENGVLEFPTVFYNFVAFMQELDVELEPVQIGSALFLKDGDHFLSKVSIRKNFTGIQRLIEYLRLDSIYARSAAFILKMRFAKQHDFYDMPLSQSLKSSCIRNYWLKLLTMYSYSIPFESLDNFPSELALPVLREYASVNWVRIKGGVYSYIEKILERFKGDIRLNVEIAQTFRSADAVQIVLSNGESQEFDKVVFAMPPDQVMRLLSDPTDAETKRFSAWKGNYATTVLHSDTSMYDRYGIRNLSEFDFFETDKGWGYNASLNQLCGISSPREYSLAFQLEESIAKKDIIHIQKHHTPLYTVESFRYRDEVIETNGENNTYHAGAYLGNGLHEGAITSALRVAKLIG</sequence>
<dbReference type="InterPro" id="IPR050464">
    <property type="entry name" value="Zeta_carotene_desat/Oxidored"/>
</dbReference>
<keyword evidence="2" id="KW-0560">Oxidoreductase</keyword>
<evidence type="ECO:0000313" key="2">
    <source>
        <dbReference type="EMBL" id="NQE37758.1"/>
    </source>
</evidence>
<dbReference type="InterPro" id="IPR002937">
    <property type="entry name" value="Amino_oxidase"/>
</dbReference>
<accession>A0ABX2D6H0</accession>
<dbReference type="Proteomes" id="UP000702425">
    <property type="component" value="Unassembled WGS sequence"/>
</dbReference>
<dbReference type="PANTHER" id="PTHR42923:SF17">
    <property type="entry name" value="AMINE OXIDASE DOMAIN-CONTAINING PROTEIN"/>
    <property type="match status" value="1"/>
</dbReference>
<dbReference type="InterPro" id="IPR036188">
    <property type="entry name" value="FAD/NAD-bd_sf"/>
</dbReference>
<dbReference type="EC" id="1.3.8.2" evidence="2"/>
<protein>
    <submittedName>
        <fullName evidence="2">Dehydrosqualene desaturase</fullName>
        <ecNumber evidence="2">1.3.8.2</ecNumber>
    </submittedName>
</protein>
<dbReference type="PRINTS" id="PR00419">
    <property type="entry name" value="ADXRDTASE"/>
</dbReference>
<evidence type="ECO:0000259" key="1">
    <source>
        <dbReference type="Pfam" id="PF01593"/>
    </source>
</evidence>
<dbReference type="SUPFAM" id="SSF51905">
    <property type="entry name" value="FAD/NAD(P)-binding domain"/>
    <property type="match status" value="1"/>
</dbReference>
<organism evidence="2 3">
    <name type="scientific">Microcoleus asticus IPMA8</name>
    <dbReference type="NCBI Taxonomy" id="2563858"/>
    <lineage>
        <taxon>Bacteria</taxon>
        <taxon>Bacillati</taxon>
        <taxon>Cyanobacteriota</taxon>
        <taxon>Cyanophyceae</taxon>
        <taxon>Oscillatoriophycideae</taxon>
        <taxon>Oscillatoriales</taxon>
        <taxon>Microcoleaceae</taxon>
        <taxon>Microcoleus</taxon>
        <taxon>Microcoleus asticus</taxon>
    </lineage>
</organism>
<dbReference type="Pfam" id="PF01593">
    <property type="entry name" value="Amino_oxidase"/>
    <property type="match status" value="1"/>
</dbReference>
<evidence type="ECO:0000313" key="3">
    <source>
        <dbReference type="Proteomes" id="UP000702425"/>
    </source>
</evidence>
<name>A0ABX2D6H0_9CYAN</name>
<dbReference type="RefSeq" id="WP_172192046.1">
    <property type="nucleotide sequence ID" value="NZ_CAWPPK010000058.1"/>
</dbReference>
<comment type="caution">
    <text evidence="2">The sequence shown here is derived from an EMBL/GenBank/DDBJ whole genome shotgun (WGS) entry which is preliminary data.</text>
</comment>